<keyword evidence="1" id="KW-0175">Coiled coil</keyword>
<accession>A0A377J186</accession>
<sequence>MKNQIQESTQGEQMRELRPREEMLESQVDSELNSDEEPTHSVPKHPDEETTQDTASPSEQESTPESATNIAHRQATLDKLKELAQAAKNAEALGYIIKSFYELNTDRLERVQDTRASLLKKAKELQGSAQEARDIYILTKYTQTLGENPPSVPSIAFSHKELLKNASGELEISPSHSDTHGSNLTYELLLTNLAATKTQNLEAGSYALTATNASSDTSASIKARAISPTGAVSEWSKPISVKVKASVFAGFIENIDTNKSCRINTGTAEDNLWLDKVQDRLNEKSNDDPVTKFFDRADMPHSHIKRYALKNDGTLESIPQDADLSHQAMQKYKDSALWQCVSKIPEHHIIDIEFAYNSQEYLLKLCSLSPFSFDLNAYGYQGYTNLSGRGADKNGVISSVKVEGFYLGSWESVSLGGMQGSFFLSSNPKPTTEIDRPSFRTQTQQFNKDMKIQNHHEREALAFLYSIERGYLGSTADSKSTEQSKWAIYSWNTSANNTSYLYEAISFATGDKTMSIPVSGSDKRAKMFIYRGICNPAGNVWEFVDGIYLNNKLVYLATHEQAYSDETSSNGYTNTGHIVNITSGSQVKRTHAGTMIPKATEGGTSTNGTTDGSWIADGLRLCLIGGSLYNSAHAGLFAWDGAGLGVRGWHFGSRPCFKKTT</sequence>
<organism evidence="4 5">
    <name type="scientific">Helicobacter canis</name>
    <dbReference type="NCBI Taxonomy" id="29419"/>
    <lineage>
        <taxon>Bacteria</taxon>
        <taxon>Pseudomonadati</taxon>
        <taxon>Campylobacterota</taxon>
        <taxon>Epsilonproteobacteria</taxon>
        <taxon>Campylobacterales</taxon>
        <taxon>Helicobacteraceae</taxon>
        <taxon>Helicobacter</taxon>
    </lineage>
</organism>
<feature type="compositionally biased region" description="Basic and acidic residues" evidence="2">
    <location>
        <begin position="13"/>
        <end position="23"/>
    </location>
</feature>
<protein>
    <recommendedName>
        <fullName evidence="3">Fibronectin type-III domain-containing protein</fullName>
    </recommendedName>
</protein>
<reference evidence="4 5" key="1">
    <citation type="submission" date="2018-06" db="EMBL/GenBank/DDBJ databases">
        <authorList>
            <consortium name="Pathogen Informatics"/>
            <person name="Doyle S."/>
        </authorList>
    </citation>
    <scope>NUCLEOTIDE SEQUENCE [LARGE SCALE GENOMIC DNA]</scope>
    <source>
        <strain evidence="4 5">NCTC12410</strain>
    </source>
</reference>
<feature type="compositionally biased region" description="Polar residues" evidence="2">
    <location>
        <begin position="1"/>
        <end position="11"/>
    </location>
</feature>
<dbReference type="AlphaFoldDB" id="A0A377J186"/>
<name>A0A377J186_9HELI</name>
<feature type="region of interest" description="Disordered" evidence="2">
    <location>
        <begin position="1"/>
        <end position="68"/>
    </location>
</feature>
<evidence type="ECO:0000259" key="3">
    <source>
        <dbReference type="PROSITE" id="PS50853"/>
    </source>
</evidence>
<feature type="domain" description="Fibronectin type-III" evidence="3">
    <location>
        <begin position="149"/>
        <end position="246"/>
    </location>
</feature>
<dbReference type="RefSeq" id="WP_115010615.1">
    <property type="nucleotide sequence ID" value="NZ_UGHV01000001.1"/>
</dbReference>
<evidence type="ECO:0000256" key="1">
    <source>
        <dbReference type="SAM" id="Coils"/>
    </source>
</evidence>
<proteinExistence type="predicted"/>
<gene>
    <name evidence="4" type="ORF">NCTC12410_00046</name>
</gene>
<feature type="coiled-coil region" evidence="1">
    <location>
        <begin position="73"/>
        <end position="128"/>
    </location>
</feature>
<dbReference type="PROSITE" id="PS50853">
    <property type="entry name" value="FN3"/>
    <property type="match status" value="1"/>
</dbReference>
<feature type="compositionally biased region" description="Polar residues" evidence="2">
    <location>
        <begin position="52"/>
        <end position="68"/>
    </location>
</feature>
<dbReference type="OrthoDB" id="5331219at2"/>
<evidence type="ECO:0000256" key="2">
    <source>
        <dbReference type="SAM" id="MobiDB-lite"/>
    </source>
</evidence>
<dbReference type="Proteomes" id="UP000254841">
    <property type="component" value="Unassembled WGS sequence"/>
</dbReference>
<evidence type="ECO:0000313" key="5">
    <source>
        <dbReference type="Proteomes" id="UP000254841"/>
    </source>
</evidence>
<dbReference type="InterPro" id="IPR003961">
    <property type="entry name" value="FN3_dom"/>
</dbReference>
<evidence type="ECO:0000313" key="4">
    <source>
        <dbReference type="EMBL" id="STO96237.1"/>
    </source>
</evidence>
<dbReference type="EMBL" id="UGHV01000001">
    <property type="protein sequence ID" value="STO96237.1"/>
    <property type="molecule type" value="Genomic_DNA"/>
</dbReference>